<keyword evidence="2 6" id="KW-0812">Transmembrane</keyword>
<name>A0A8T2NW06_9TELE</name>
<gene>
    <name evidence="7" type="ORF">JZ751_013074</name>
</gene>
<feature type="region of interest" description="Disordered" evidence="5">
    <location>
        <begin position="159"/>
        <end position="186"/>
    </location>
</feature>
<evidence type="ECO:0000256" key="3">
    <source>
        <dbReference type="ARBA" id="ARBA00022989"/>
    </source>
</evidence>
<dbReference type="Proteomes" id="UP000824540">
    <property type="component" value="Unassembled WGS sequence"/>
</dbReference>
<evidence type="ECO:0000256" key="1">
    <source>
        <dbReference type="ARBA" id="ARBA00004141"/>
    </source>
</evidence>
<feature type="compositionally biased region" description="Basic and acidic residues" evidence="5">
    <location>
        <begin position="43"/>
        <end position="58"/>
    </location>
</feature>
<keyword evidence="4 6" id="KW-0472">Membrane</keyword>
<dbReference type="GO" id="GO:0005886">
    <property type="term" value="C:plasma membrane"/>
    <property type="evidence" value="ECO:0007669"/>
    <property type="project" value="TreeGrafter"/>
</dbReference>
<dbReference type="Pfam" id="PF15099">
    <property type="entry name" value="PIRT"/>
    <property type="match status" value="1"/>
</dbReference>
<dbReference type="OrthoDB" id="9905550at2759"/>
<evidence type="ECO:0000256" key="2">
    <source>
        <dbReference type="ARBA" id="ARBA00022692"/>
    </source>
</evidence>
<feature type="transmembrane region" description="Helical" evidence="6">
    <location>
        <begin position="330"/>
        <end position="350"/>
    </location>
</feature>
<feature type="compositionally biased region" description="Polar residues" evidence="5">
    <location>
        <begin position="256"/>
        <end position="267"/>
    </location>
</feature>
<reference evidence="7" key="1">
    <citation type="thesis" date="2021" institute="BYU ScholarsArchive" country="Provo, UT, USA">
        <title>Applications of and Algorithms for Genome Assembly and Genomic Analyses with an Emphasis on Marine Teleosts.</title>
        <authorList>
            <person name="Pickett B.D."/>
        </authorList>
    </citation>
    <scope>NUCLEOTIDE SEQUENCE</scope>
    <source>
        <strain evidence="7">HI-2016</strain>
    </source>
</reference>
<evidence type="ECO:0000313" key="8">
    <source>
        <dbReference type="Proteomes" id="UP000824540"/>
    </source>
</evidence>
<proteinExistence type="predicted"/>
<dbReference type="GO" id="GO:1902936">
    <property type="term" value="F:phosphatidylinositol bisphosphate binding"/>
    <property type="evidence" value="ECO:0007669"/>
    <property type="project" value="TreeGrafter"/>
</dbReference>
<accession>A0A8T2NW06</accession>
<dbReference type="GO" id="GO:0044325">
    <property type="term" value="F:transmembrane transporter binding"/>
    <property type="evidence" value="ECO:0007669"/>
    <property type="project" value="TreeGrafter"/>
</dbReference>
<evidence type="ECO:0000256" key="5">
    <source>
        <dbReference type="SAM" id="MobiDB-lite"/>
    </source>
</evidence>
<feature type="region of interest" description="Disordered" evidence="5">
    <location>
        <begin position="236"/>
        <end position="267"/>
    </location>
</feature>
<dbReference type="InterPro" id="IPR028068">
    <property type="entry name" value="PIRT"/>
</dbReference>
<feature type="region of interest" description="Disordered" evidence="5">
    <location>
        <begin position="28"/>
        <end position="58"/>
    </location>
</feature>
<organism evidence="7 8">
    <name type="scientific">Albula glossodonta</name>
    <name type="common">roundjaw bonefish</name>
    <dbReference type="NCBI Taxonomy" id="121402"/>
    <lineage>
        <taxon>Eukaryota</taxon>
        <taxon>Metazoa</taxon>
        <taxon>Chordata</taxon>
        <taxon>Craniata</taxon>
        <taxon>Vertebrata</taxon>
        <taxon>Euteleostomi</taxon>
        <taxon>Actinopterygii</taxon>
        <taxon>Neopterygii</taxon>
        <taxon>Teleostei</taxon>
        <taxon>Albuliformes</taxon>
        <taxon>Albulidae</taxon>
        <taxon>Albula</taxon>
    </lineage>
</organism>
<sequence>MLSLRGISCLQGVVDPDTVGASVTAKTALLGKGPSGPTTRARTPPDHSPKREQLRTGAEGRKLCLTITAVRDNDRRQGEETITDGQTVISKKQANIPHPGQRGGTRGVEEWESGRREQLWIQRGSGHSFPCTDPVPAHSGCITFSSRNAGLQLHTLTDRGLGPAHTEERPRKHQNAGSAPSPRRTPSHREYQELIPFAFPPGYIPGPSASGHSLGTGEEFLEIYCLSDLRQCPPFQRRDRGEGMEADGNNIPLGNRSRSQSNDHLTDSTVFSLSQSESLWTTESTRSAWEIYQYPIILLTTGGAVFLCGFVLSGLYFAKRDNLVAKILSPVLLSIGLMVLVVGLVLVPITKENLKPPMKRPLSYYRSPTIKL</sequence>
<evidence type="ECO:0000313" key="7">
    <source>
        <dbReference type="EMBL" id="KAG9343696.1"/>
    </source>
</evidence>
<comment type="caution">
    <text evidence="7">The sequence shown here is derived from an EMBL/GenBank/DDBJ whole genome shotgun (WGS) entry which is preliminary data.</text>
</comment>
<dbReference type="EMBL" id="JAFBMS010000022">
    <property type="protein sequence ID" value="KAG9343696.1"/>
    <property type="molecule type" value="Genomic_DNA"/>
</dbReference>
<evidence type="ECO:0000256" key="6">
    <source>
        <dbReference type="SAM" id="Phobius"/>
    </source>
</evidence>
<dbReference type="PANTHER" id="PTHR16100">
    <property type="entry name" value="PHOSPHOINOSITIDE-INTERACTING PROTEIN FAMILY MEMBER"/>
    <property type="match status" value="1"/>
</dbReference>
<dbReference type="AlphaFoldDB" id="A0A8T2NW06"/>
<evidence type="ECO:0008006" key="9">
    <source>
        <dbReference type="Google" id="ProtNLM"/>
    </source>
</evidence>
<comment type="subcellular location">
    <subcellularLocation>
        <location evidence="1">Membrane</location>
        <topology evidence="1">Multi-pass membrane protein</topology>
    </subcellularLocation>
</comment>
<dbReference type="PANTHER" id="PTHR16100:SF4">
    <property type="entry name" value="PHOSPHOINOSITIDE-INTERACTING PROTEIN"/>
    <property type="match status" value="1"/>
</dbReference>
<protein>
    <recommendedName>
        <fullName evidence="9">Phosphoinositide-interacting protein</fullName>
    </recommendedName>
</protein>
<evidence type="ECO:0000256" key="4">
    <source>
        <dbReference type="ARBA" id="ARBA00023136"/>
    </source>
</evidence>
<keyword evidence="3 6" id="KW-1133">Transmembrane helix</keyword>
<keyword evidence="8" id="KW-1185">Reference proteome</keyword>
<feature type="transmembrane region" description="Helical" evidence="6">
    <location>
        <begin position="296"/>
        <end position="318"/>
    </location>
</feature>